<reference evidence="2 3" key="1">
    <citation type="submission" date="2016-07" db="EMBL/GenBank/DDBJ databases">
        <title>Pervasive Adenine N6-methylation of Active Genes in Fungi.</title>
        <authorList>
            <consortium name="DOE Joint Genome Institute"/>
            <person name="Mondo S.J."/>
            <person name="Dannebaum R.O."/>
            <person name="Kuo R.C."/>
            <person name="Labutti K."/>
            <person name="Haridas S."/>
            <person name="Kuo A."/>
            <person name="Salamov A."/>
            <person name="Ahrendt S.R."/>
            <person name="Lipzen A."/>
            <person name="Sullivan W."/>
            <person name="Andreopoulos W.B."/>
            <person name="Clum A."/>
            <person name="Lindquist E."/>
            <person name="Daum C."/>
            <person name="Ramamoorthy G.K."/>
            <person name="Gryganskyi A."/>
            <person name="Culley D."/>
            <person name="Magnuson J.K."/>
            <person name="James T.Y."/>
            <person name="O'Malley M.A."/>
            <person name="Stajich J.E."/>
            <person name="Spatafora J.W."/>
            <person name="Visel A."/>
            <person name="Grigoriev I.V."/>
        </authorList>
    </citation>
    <scope>NUCLEOTIDE SEQUENCE [LARGE SCALE GENOMIC DNA]</scope>
    <source>
        <strain evidence="2 3">NRRL 1336</strain>
    </source>
</reference>
<gene>
    <name evidence="2" type="ORF">BCR42DRAFT_426233</name>
</gene>
<dbReference type="EMBL" id="MCGE01000035">
    <property type="protein sequence ID" value="ORZ07422.1"/>
    <property type="molecule type" value="Genomic_DNA"/>
</dbReference>
<protein>
    <submittedName>
        <fullName evidence="2">Uncharacterized protein</fullName>
    </submittedName>
</protein>
<keyword evidence="1" id="KW-0472">Membrane</keyword>
<keyword evidence="1" id="KW-1133">Transmembrane helix</keyword>
<evidence type="ECO:0000256" key="1">
    <source>
        <dbReference type="SAM" id="Phobius"/>
    </source>
</evidence>
<name>A0A1X2I1Y1_9FUNG</name>
<evidence type="ECO:0000313" key="2">
    <source>
        <dbReference type="EMBL" id="ORZ07422.1"/>
    </source>
</evidence>
<keyword evidence="3" id="KW-1185">Reference proteome</keyword>
<sequence length="137" mass="16331">MDLILTVVLVVLLFLDSHVLYLWHLVHLLRNNEEAAELKMMKTMLQFRYWIPKVYLTVSLTLILTFSLKVTMTMIFFWAFFFRKGSLFHHPCCLVPNPQAVLTLNYLWGDIQKVDLVVCRLISSCSWMRIEFARHFF</sequence>
<keyword evidence="1" id="KW-0812">Transmembrane</keyword>
<proteinExistence type="predicted"/>
<evidence type="ECO:0000313" key="3">
    <source>
        <dbReference type="Proteomes" id="UP000193560"/>
    </source>
</evidence>
<comment type="caution">
    <text evidence="2">The sequence shown here is derived from an EMBL/GenBank/DDBJ whole genome shotgun (WGS) entry which is preliminary data.</text>
</comment>
<feature type="transmembrane region" description="Helical" evidence="1">
    <location>
        <begin position="54"/>
        <end position="81"/>
    </location>
</feature>
<dbReference type="Proteomes" id="UP000193560">
    <property type="component" value="Unassembled WGS sequence"/>
</dbReference>
<organism evidence="2 3">
    <name type="scientific">Absidia repens</name>
    <dbReference type="NCBI Taxonomy" id="90262"/>
    <lineage>
        <taxon>Eukaryota</taxon>
        <taxon>Fungi</taxon>
        <taxon>Fungi incertae sedis</taxon>
        <taxon>Mucoromycota</taxon>
        <taxon>Mucoromycotina</taxon>
        <taxon>Mucoromycetes</taxon>
        <taxon>Mucorales</taxon>
        <taxon>Cunninghamellaceae</taxon>
        <taxon>Absidia</taxon>
    </lineage>
</organism>
<dbReference type="AlphaFoldDB" id="A0A1X2I1Y1"/>
<accession>A0A1X2I1Y1</accession>